<evidence type="ECO:0000313" key="1">
    <source>
        <dbReference type="EMBL" id="TFK68881.1"/>
    </source>
</evidence>
<reference evidence="1 2" key="1">
    <citation type="journal article" date="2019" name="Nat. Ecol. Evol.">
        <title>Megaphylogeny resolves global patterns of mushroom evolution.</title>
        <authorList>
            <person name="Varga T."/>
            <person name="Krizsan K."/>
            <person name="Foldi C."/>
            <person name="Dima B."/>
            <person name="Sanchez-Garcia M."/>
            <person name="Sanchez-Ramirez S."/>
            <person name="Szollosi G.J."/>
            <person name="Szarkandi J.G."/>
            <person name="Papp V."/>
            <person name="Albert L."/>
            <person name="Andreopoulos W."/>
            <person name="Angelini C."/>
            <person name="Antonin V."/>
            <person name="Barry K.W."/>
            <person name="Bougher N.L."/>
            <person name="Buchanan P."/>
            <person name="Buyck B."/>
            <person name="Bense V."/>
            <person name="Catcheside P."/>
            <person name="Chovatia M."/>
            <person name="Cooper J."/>
            <person name="Damon W."/>
            <person name="Desjardin D."/>
            <person name="Finy P."/>
            <person name="Geml J."/>
            <person name="Haridas S."/>
            <person name="Hughes K."/>
            <person name="Justo A."/>
            <person name="Karasinski D."/>
            <person name="Kautmanova I."/>
            <person name="Kiss B."/>
            <person name="Kocsube S."/>
            <person name="Kotiranta H."/>
            <person name="LaButti K.M."/>
            <person name="Lechner B.E."/>
            <person name="Liimatainen K."/>
            <person name="Lipzen A."/>
            <person name="Lukacs Z."/>
            <person name="Mihaltcheva S."/>
            <person name="Morgado L.N."/>
            <person name="Niskanen T."/>
            <person name="Noordeloos M.E."/>
            <person name="Ohm R.A."/>
            <person name="Ortiz-Santana B."/>
            <person name="Ovrebo C."/>
            <person name="Racz N."/>
            <person name="Riley R."/>
            <person name="Savchenko A."/>
            <person name="Shiryaev A."/>
            <person name="Soop K."/>
            <person name="Spirin V."/>
            <person name="Szebenyi C."/>
            <person name="Tomsovsky M."/>
            <person name="Tulloss R.E."/>
            <person name="Uehling J."/>
            <person name="Grigoriev I.V."/>
            <person name="Vagvolgyi C."/>
            <person name="Papp T."/>
            <person name="Martin F.M."/>
            <person name="Miettinen O."/>
            <person name="Hibbett D.S."/>
            <person name="Nagy L.G."/>
        </authorList>
    </citation>
    <scope>NUCLEOTIDE SEQUENCE [LARGE SCALE GENOMIC DNA]</scope>
    <source>
        <strain evidence="1 2">NL-1719</strain>
    </source>
</reference>
<sequence length="70" mass="8024">MKGCRIEYPPPYSPDFAAIEQGFSVIKSHLRRIGLNKHSEKESYFELYQAAGLITPEMTVQFFVHSGYLV</sequence>
<dbReference type="EMBL" id="ML208342">
    <property type="protein sequence ID" value="TFK68881.1"/>
    <property type="molecule type" value="Genomic_DNA"/>
</dbReference>
<gene>
    <name evidence="1" type="ORF">BDN72DRAFT_768698</name>
</gene>
<accession>A0ACD3AU72</accession>
<evidence type="ECO:0000313" key="2">
    <source>
        <dbReference type="Proteomes" id="UP000308600"/>
    </source>
</evidence>
<dbReference type="Proteomes" id="UP000308600">
    <property type="component" value="Unassembled WGS sequence"/>
</dbReference>
<keyword evidence="2" id="KW-1185">Reference proteome</keyword>
<name>A0ACD3AU72_9AGAR</name>
<proteinExistence type="predicted"/>
<organism evidence="1 2">
    <name type="scientific">Pluteus cervinus</name>
    <dbReference type="NCBI Taxonomy" id="181527"/>
    <lineage>
        <taxon>Eukaryota</taxon>
        <taxon>Fungi</taxon>
        <taxon>Dikarya</taxon>
        <taxon>Basidiomycota</taxon>
        <taxon>Agaricomycotina</taxon>
        <taxon>Agaricomycetes</taxon>
        <taxon>Agaricomycetidae</taxon>
        <taxon>Agaricales</taxon>
        <taxon>Pluteineae</taxon>
        <taxon>Pluteaceae</taxon>
        <taxon>Pluteus</taxon>
    </lineage>
</organism>
<protein>
    <submittedName>
        <fullName evidence="1">Uncharacterized protein</fullName>
    </submittedName>
</protein>